<proteinExistence type="predicted"/>
<evidence type="ECO:0000256" key="5">
    <source>
        <dbReference type="PIRSR" id="PIRSR605493-1"/>
    </source>
</evidence>
<dbReference type="InterPro" id="IPR005493">
    <property type="entry name" value="RraA/RraA-like"/>
</dbReference>
<keyword evidence="5" id="KW-0460">Magnesium</keyword>
<comment type="cofactor">
    <cofactor evidence="1">
        <name>a divalent metal cation</name>
        <dbReference type="ChEBI" id="CHEBI:60240"/>
    </cofactor>
</comment>
<dbReference type="PANTHER" id="PTHR33254:SF4">
    <property type="entry name" value="4-HYDROXY-4-METHYL-2-OXOGLUTARATE ALDOLASE 3-RELATED"/>
    <property type="match status" value="1"/>
</dbReference>
<dbReference type="GO" id="GO:0046872">
    <property type="term" value="F:metal ion binding"/>
    <property type="evidence" value="ECO:0007669"/>
    <property type="project" value="UniProtKB-KW"/>
</dbReference>
<feature type="binding site" evidence="5">
    <location>
        <position position="121"/>
    </location>
    <ligand>
        <name>substrate</name>
    </ligand>
</feature>
<accession>A0A4R1HGT8</accession>
<comment type="caution">
    <text evidence="6">The sequence shown here is derived from an EMBL/GenBank/DDBJ whole genome shotgun (WGS) entry which is preliminary data.</text>
</comment>
<reference evidence="6 7" key="1">
    <citation type="submission" date="2019-03" db="EMBL/GenBank/DDBJ databases">
        <title>Genomic Encyclopedia of Type Strains, Phase IV (KMG-IV): sequencing the most valuable type-strain genomes for metagenomic binning, comparative biology and taxonomic classification.</title>
        <authorList>
            <person name="Goeker M."/>
        </authorList>
    </citation>
    <scope>NUCLEOTIDE SEQUENCE [LARGE SCALE GENOMIC DNA]</scope>
    <source>
        <strain evidence="6 7">DSM 101</strain>
    </source>
</reference>
<evidence type="ECO:0000313" key="6">
    <source>
        <dbReference type="EMBL" id="TCK19635.1"/>
    </source>
</evidence>
<evidence type="ECO:0000256" key="1">
    <source>
        <dbReference type="ARBA" id="ARBA00001968"/>
    </source>
</evidence>
<dbReference type="GO" id="GO:0008948">
    <property type="term" value="F:oxaloacetate decarboxylase activity"/>
    <property type="evidence" value="ECO:0007669"/>
    <property type="project" value="TreeGrafter"/>
</dbReference>
<dbReference type="InterPro" id="IPR036704">
    <property type="entry name" value="RraA/RraA-like_sf"/>
</dbReference>
<dbReference type="AlphaFoldDB" id="A0A4R1HGT8"/>
<gene>
    <name evidence="6" type="ORF">EV667_4075</name>
</gene>
<feature type="binding site" evidence="5">
    <location>
        <position position="122"/>
    </location>
    <ligand>
        <name>Mg(2+)</name>
        <dbReference type="ChEBI" id="CHEBI:18420"/>
    </ligand>
</feature>
<dbReference type="PANTHER" id="PTHR33254">
    <property type="entry name" value="4-HYDROXY-4-METHYL-2-OXOGLUTARATE ALDOLASE 3-RELATED"/>
    <property type="match status" value="1"/>
</dbReference>
<keyword evidence="7" id="KW-1185">Reference proteome</keyword>
<sequence length="221" mass="23278">MTLSLELASYVDRATTSSTSDVLMKRGVRGYMRQHVRPLDMRCKMFGPAVTIERVPLEDLEETRRLPNAEMIAAIETAPAGSVIVSAGRGAEEEAALWGGLLAAAAHRNRLAGTVSDGPIRDPLEILELKQPCFTTGCAPPGQAGLLALKSVGRPIQCGGAMVNPGDYIFGDSNGVVVIPNGQVLEIMKAAADVEAGDQEAAALILAGTSLPETMRKLGRI</sequence>
<feature type="binding site" evidence="5">
    <location>
        <begin position="99"/>
        <end position="102"/>
    </location>
    <ligand>
        <name>substrate</name>
    </ligand>
</feature>
<comment type="cofactor">
    <cofactor evidence="5">
        <name>Mg(2+)</name>
        <dbReference type="ChEBI" id="CHEBI:18420"/>
    </cofactor>
</comment>
<evidence type="ECO:0000256" key="3">
    <source>
        <dbReference type="ARBA" id="ARBA00029596"/>
    </source>
</evidence>
<dbReference type="GO" id="GO:0047443">
    <property type="term" value="F:4-hydroxy-4-methyl-2-oxoglutarate aldolase activity"/>
    <property type="evidence" value="ECO:0007669"/>
    <property type="project" value="TreeGrafter"/>
</dbReference>
<dbReference type="Proteomes" id="UP000295030">
    <property type="component" value="Unassembled WGS sequence"/>
</dbReference>
<name>A0A4R1HGT8_ANCAQ</name>
<dbReference type="SUPFAM" id="SSF89562">
    <property type="entry name" value="RraA-like"/>
    <property type="match status" value="1"/>
</dbReference>
<dbReference type="EMBL" id="SMFY01000005">
    <property type="protein sequence ID" value="TCK19635.1"/>
    <property type="molecule type" value="Genomic_DNA"/>
</dbReference>
<organism evidence="6 7">
    <name type="scientific">Ancylobacter aquaticus</name>
    <dbReference type="NCBI Taxonomy" id="100"/>
    <lineage>
        <taxon>Bacteria</taxon>
        <taxon>Pseudomonadati</taxon>
        <taxon>Pseudomonadota</taxon>
        <taxon>Alphaproteobacteria</taxon>
        <taxon>Hyphomicrobiales</taxon>
        <taxon>Xanthobacteraceae</taxon>
        <taxon>Ancylobacter</taxon>
    </lineage>
</organism>
<evidence type="ECO:0000256" key="2">
    <source>
        <dbReference type="ARBA" id="ARBA00016549"/>
    </source>
</evidence>
<evidence type="ECO:0000256" key="4">
    <source>
        <dbReference type="ARBA" id="ARBA00030169"/>
    </source>
</evidence>
<protein>
    <recommendedName>
        <fullName evidence="2">Putative 4-hydroxy-4-methyl-2-oxoglutarate aldolase</fullName>
    </recommendedName>
    <alternativeName>
        <fullName evidence="3">Regulator of ribonuclease activity homolog</fullName>
    </alternativeName>
    <alternativeName>
        <fullName evidence="4">RraA-like protein</fullName>
    </alternativeName>
</protein>
<dbReference type="CDD" id="cd16841">
    <property type="entry name" value="RraA_family"/>
    <property type="match status" value="1"/>
</dbReference>
<dbReference type="Gene3D" id="3.50.30.40">
    <property type="entry name" value="Ribonuclease E inhibitor RraA/RraA-like"/>
    <property type="match status" value="1"/>
</dbReference>
<dbReference type="Pfam" id="PF03737">
    <property type="entry name" value="RraA-like"/>
    <property type="match status" value="1"/>
</dbReference>
<evidence type="ECO:0000313" key="7">
    <source>
        <dbReference type="Proteomes" id="UP000295030"/>
    </source>
</evidence>
<keyword evidence="5" id="KW-0479">Metal-binding</keyword>